<name>A0AAV4C118_9GAST</name>
<proteinExistence type="predicted"/>
<evidence type="ECO:0000313" key="2">
    <source>
        <dbReference type="Proteomes" id="UP000735302"/>
    </source>
</evidence>
<dbReference type="EMBL" id="BLXT01005762">
    <property type="protein sequence ID" value="GFO25583.1"/>
    <property type="molecule type" value="Genomic_DNA"/>
</dbReference>
<gene>
    <name evidence="1" type="ORF">PoB_005208800</name>
</gene>
<organism evidence="1 2">
    <name type="scientific">Plakobranchus ocellatus</name>
    <dbReference type="NCBI Taxonomy" id="259542"/>
    <lineage>
        <taxon>Eukaryota</taxon>
        <taxon>Metazoa</taxon>
        <taxon>Spiralia</taxon>
        <taxon>Lophotrochozoa</taxon>
        <taxon>Mollusca</taxon>
        <taxon>Gastropoda</taxon>
        <taxon>Heterobranchia</taxon>
        <taxon>Euthyneura</taxon>
        <taxon>Panpulmonata</taxon>
        <taxon>Sacoglossa</taxon>
        <taxon>Placobranchoidea</taxon>
        <taxon>Plakobranchidae</taxon>
        <taxon>Plakobranchus</taxon>
    </lineage>
</organism>
<sequence>MSPLLCAVHRQVSLIICVQDWPRVSRGNEKSETSGQLLYLAAPGENIDAISEDCLPLNDYYFFHSALSYGISLPSRTGSSHLLGTGHKPYGGVGGTVDSESVLKSAGILLS</sequence>
<accession>A0AAV4C118</accession>
<comment type="caution">
    <text evidence="1">The sequence shown here is derived from an EMBL/GenBank/DDBJ whole genome shotgun (WGS) entry which is preliminary data.</text>
</comment>
<keyword evidence="2" id="KW-1185">Reference proteome</keyword>
<reference evidence="1 2" key="1">
    <citation type="journal article" date="2021" name="Elife">
        <title>Chloroplast acquisition without the gene transfer in kleptoplastic sea slugs, Plakobranchus ocellatus.</title>
        <authorList>
            <person name="Maeda T."/>
            <person name="Takahashi S."/>
            <person name="Yoshida T."/>
            <person name="Shimamura S."/>
            <person name="Takaki Y."/>
            <person name="Nagai Y."/>
            <person name="Toyoda A."/>
            <person name="Suzuki Y."/>
            <person name="Arimoto A."/>
            <person name="Ishii H."/>
            <person name="Satoh N."/>
            <person name="Nishiyama T."/>
            <person name="Hasebe M."/>
            <person name="Maruyama T."/>
            <person name="Minagawa J."/>
            <person name="Obokata J."/>
            <person name="Shigenobu S."/>
        </authorList>
    </citation>
    <scope>NUCLEOTIDE SEQUENCE [LARGE SCALE GENOMIC DNA]</scope>
</reference>
<dbReference type="Proteomes" id="UP000735302">
    <property type="component" value="Unassembled WGS sequence"/>
</dbReference>
<evidence type="ECO:0000313" key="1">
    <source>
        <dbReference type="EMBL" id="GFO25583.1"/>
    </source>
</evidence>
<protein>
    <submittedName>
        <fullName evidence="1">Uncharacterized protein</fullName>
    </submittedName>
</protein>
<dbReference type="AlphaFoldDB" id="A0AAV4C118"/>